<dbReference type="SMART" id="SM00125">
    <property type="entry name" value="IL1"/>
    <property type="match status" value="1"/>
</dbReference>
<organism evidence="5 6">
    <name type="scientific">Thamnophis sirtalis</name>
    <dbReference type="NCBI Taxonomy" id="35019"/>
    <lineage>
        <taxon>Eukaryota</taxon>
        <taxon>Metazoa</taxon>
        <taxon>Chordata</taxon>
        <taxon>Craniata</taxon>
        <taxon>Vertebrata</taxon>
        <taxon>Euteleostomi</taxon>
        <taxon>Lepidosauria</taxon>
        <taxon>Squamata</taxon>
        <taxon>Bifurcata</taxon>
        <taxon>Unidentata</taxon>
        <taxon>Episquamata</taxon>
        <taxon>Toxicofera</taxon>
        <taxon>Serpentes</taxon>
        <taxon>Colubroidea</taxon>
        <taxon>Colubridae</taxon>
        <taxon>Natricinae</taxon>
        <taxon>Thamnophis</taxon>
    </lineage>
</organism>
<dbReference type="GO" id="GO:0071222">
    <property type="term" value="P:cellular response to lipopolysaccharide"/>
    <property type="evidence" value="ECO:0007669"/>
    <property type="project" value="TreeGrafter"/>
</dbReference>
<dbReference type="InterPro" id="IPR000975">
    <property type="entry name" value="IL-1_fam"/>
</dbReference>
<dbReference type="RefSeq" id="XP_013932015.1">
    <property type="nucleotide sequence ID" value="XM_014076540.1"/>
</dbReference>
<dbReference type="GO" id="GO:0019221">
    <property type="term" value="P:cytokine-mediated signaling pathway"/>
    <property type="evidence" value="ECO:0007669"/>
    <property type="project" value="TreeGrafter"/>
</dbReference>
<evidence type="ECO:0000313" key="7">
    <source>
        <dbReference type="RefSeq" id="XP_013932016.1"/>
    </source>
</evidence>
<dbReference type="GO" id="GO:0005149">
    <property type="term" value="F:interleukin-1 receptor binding"/>
    <property type="evidence" value="ECO:0007669"/>
    <property type="project" value="UniProtKB-UniRule"/>
</dbReference>
<protein>
    <recommendedName>
        <fullName evidence="4">Interleukin-1</fullName>
    </recommendedName>
</protein>
<proteinExistence type="inferred from homology"/>
<dbReference type="PRINTS" id="PR00264">
    <property type="entry name" value="INTERLEUKIN1"/>
</dbReference>
<gene>
    <name evidence="6 7 8" type="primary">LOC106557323</name>
</gene>
<evidence type="ECO:0000313" key="5">
    <source>
        <dbReference type="Proteomes" id="UP000504617"/>
    </source>
</evidence>
<name>A0A6I9Z8A3_9SAUR</name>
<dbReference type="SUPFAM" id="SSF50353">
    <property type="entry name" value="Cytokine"/>
    <property type="match status" value="1"/>
</dbReference>
<dbReference type="InterPro" id="IPR008996">
    <property type="entry name" value="IL1/FGF"/>
</dbReference>
<sequence>MEPQKRTVEEELKDLFHAFKDKEVVNEPWNYKMWDIEQKYFFFENDNLIAGPLSSRTPPVQLMAVISNNNLNSLKWPIFMGLTDKTKTLKCLKSTTGDPQLQIEECNIMDLYKDTKELREFTFHGVIQSKTTCSFESAEFPGWFLSTSIHPNMPVGLCKLGGTRIILFHSVKIRSPPK</sequence>
<evidence type="ECO:0000313" key="6">
    <source>
        <dbReference type="RefSeq" id="XP_013932015.1"/>
    </source>
</evidence>
<dbReference type="GO" id="GO:0002437">
    <property type="term" value="P:inflammatory response to antigenic stimulus"/>
    <property type="evidence" value="ECO:0007669"/>
    <property type="project" value="TreeGrafter"/>
</dbReference>
<dbReference type="PROSITE" id="PS00253">
    <property type="entry name" value="INTERLEUKIN_1"/>
    <property type="match status" value="1"/>
</dbReference>
<keyword evidence="5" id="KW-1185">Reference proteome</keyword>
<evidence type="ECO:0000256" key="4">
    <source>
        <dbReference type="RuleBase" id="RU003753"/>
    </source>
</evidence>
<dbReference type="Gene3D" id="2.80.10.50">
    <property type="match status" value="1"/>
</dbReference>
<dbReference type="GO" id="GO:0005615">
    <property type="term" value="C:extracellular space"/>
    <property type="evidence" value="ECO:0007669"/>
    <property type="project" value="InterPro"/>
</dbReference>
<dbReference type="Proteomes" id="UP000504617">
    <property type="component" value="Unplaced"/>
</dbReference>
<dbReference type="RefSeq" id="XP_013932017.1">
    <property type="nucleotide sequence ID" value="XM_014076542.1"/>
</dbReference>
<dbReference type="KEGG" id="tsr:106557323"/>
<dbReference type="PANTHER" id="PTHR10078:SF28">
    <property type="entry name" value="INTERLEUKIN-1 RECEPTOR ANTAGONIST PROTEIN"/>
    <property type="match status" value="1"/>
</dbReference>
<dbReference type="GeneID" id="106557323"/>
<dbReference type="RefSeq" id="XP_013932016.1">
    <property type="nucleotide sequence ID" value="XM_014076541.1"/>
</dbReference>
<reference evidence="6 7" key="1">
    <citation type="submission" date="2025-04" db="UniProtKB">
        <authorList>
            <consortium name="RefSeq"/>
        </authorList>
    </citation>
    <scope>IDENTIFICATION</scope>
    <source>
        <tissue evidence="6 7">Skeletal muscle</tissue>
    </source>
</reference>
<comment type="subcellular location">
    <subcellularLocation>
        <location evidence="1 4">Secreted</location>
    </subcellularLocation>
</comment>
<evidence type="ECO:0000256" key="2">
    <source>
        <dbReference type="ARBA" id="ARBA00010448"/>
    </source>
</evidence>
<evidence type="ECO:0000313" key="8">
    <source>
        <dbReference type="RefSeq" id="XP_013932017.1"/>
    </source>
</evidence>
<evidence type="ECO:0000256" key="1">
    <source>
        <dbReference type="ARBA" id="ARBA00004613"/>
    </source>
</evidence>
<dbReference type="PANTHER" id="PTHR10078">
    <property type="entry name" value="INTERLEUKIN-1 FAMILY MEMBER"/>
    <property type="match status" value="1"/>
</dbReference>
<dbReference type="AlphaFoldDB" id="A0A6I9Z8A3"/>
<dbReference type="GO" id="GO:0005125">
    <property type="term" value="F:cytokine activity"/>
    <property type="evidence" value="ECO:0007669"/>
    <property type="project" value="UniProtKB-UniRule"/>
</dbReference>
<comment type="similarity">
    <text evidence="2 4">Belongs to the IL-1 family.</text>
</comment>
<dbReference type="OrthoDB" id="9442925at2759"/>
<evidence type="ECO:0000256" key="3">
    <source>
        <dbReference type="ARBA" id="ARBA00022525"/>
    </source>
</evidence>
<dbReference type="GO" id="GO:0010628">
    <property type="term" value="P:positive regulation of gene expression"/>
    <property type="evidence" value="ECO:0007669"/>
    <property type="project" value="TreeGrafter"/>
</dbReference>
<dbReference type="InterPro" id="IPR020877">
    <property type="entry name" value="IL-1_CS"/>
</dbReference>
<accession>A0A6I9Z8A3</accession>
<dbReference type="Pfam" id="PF00340">
    <property type="entry name" value="IL1"/>
    <property type="match status" value="1"/>
</dbReference>
<keyword evidence="3 4" id="KW-0964">Secreted</keyword>